<proteinExistence type="predicted"/>
<keyword evidence="2" id="KW-1185">Reference proteome</keyword>
<organism evidence="1 2">
    <name type="scientific">Acipenser ruthenus</name>
    <name type="common">Sterlet sturgeon</name>
    <dbReference type="NCBI Taxonomy" id="7906"/>
    <lineage>
        <taxon>Eukaryota</taxon>
        <taxon>Metazoa</taxon>
        <taxon>Chordata</taxon>
        <taxon>Craniata</taxon>
        <taxon>Vertebrata</taxon>
        <taxon>Euteleostomi</taxon>
        <taxon>Actinopterygii</taxon>
        <taxon>Chondrostei</taxon>
        <taxon>Acipenseriformes</taxon>
        <taxon>Acipenseridae</taxon>
        <taxon>Acipenser</taxon>
    </lineage>
</organism>
<protein>
    <submittedName>
        <fullName evidence="1">Uncharacterized protein</fullName>
    </submittedName>
</protein>
<evidence type="ECO:0000313" key="2">
    <source>
        <dbReference type="Proteomes" id="UP000289886"/>
    </source>
</evidence>
<sequence>MIGLNKTDTQNAVALEGTLSSIMTIKMSDMEPSCFKYEPPAEVIKACKSATTVNMQQLQMLAQNALKISHHVHGMNQNSQIFRDIQTQSYKMLPDHSNLTGIRNIHG</sequence>
<accession>A0A444V6L7</accession>
<comment type="caution">
    <text evidence="1">The sequence shown here is derived from an EMBL/GenBank/DDBJ whole genome shotgun (WGS) entry which is preliminary data.</text>
</comment>
<dbReference type="Proteomes" id="UP000289886">
    <property type="component" value="Unassembled WGS sequence"/>
</dbReference>
<evidence type="ECO:0000313" key="1">
    <source>
        <dbReference type="EMBL" id="RXM96072.1"/>
    </source>
</evidence>
<dbReference type="EMBL" id="SCEB01001884">
    <property type="protein sequence ID" value="RXM96072.1"/>
    <property type="molecule type" value="Genomic_DNA"/>
</dbReference>
<reference evidence="1 2" key="1">
    <citation type="submission" date="2019-01" db="EMBL/GenBank/DDBJ databases">
        <title>Draft Genome and Complete Hox-Cluster Characterization of the Sterlet Sturgeon (Acipenser ruthenus).</title>
        <authorList>
            <person name="Wei Q."/>
        </authorList>
    </citation>
    <scope>NUCLEOTIDE SEQUENCE [LARGE SCALE GENOMIC DNA]</scope>
    <source>
        <strain evidence="1">WHYD16114868_AA</strain>
        <tissue evidence="1">Blood</tissue>
    </source>
</reference>
<name>A0A444V6L7_ACIRT</name>
<gene>
    <name evidence="1" type="ORF">EOD39_16145</name>
</gene>
<dbReference type="AlphaFoldDB" id="A0A444V6L7"/>